<keyword evidence="6" id="KW-1185">Reference proteome</keyword>
<dbReference type="GO" id="GO:0006508">
    <property type="term" value="P:proteolysis"/>
    <property type="evidence" value="ECO:0007669"/>
    <property type="project" value="InterPro"/>
</dbReference>
<feature type="chain" id="PRO_5018600811" description="Peptidase C1A papain C-terminal domain-containing protein" evidence="3">
    <location>
        <begin position="21"/>
        <end position="313"/>
    </location>
</feature>
<evidence type="ECO:0000259" key="4">
    <source>
        <dbReference type="SMART" id="SM00645"/>
    </source>
</evidence>
<comment type="similarity">
    <text evidence="1">Belongs to the peptidase C1 family.</text>
</comment>
<reference evidence="6" key="1">
    <citation type="journal article" date="2011" name="Genome Res.">
        <title>Phylogeny-wide analysis of social amoeba genomes highlights ancient origins for complex intercellular communication.</title>
        <authorList>
            <person name="Heidel A.J."/>
            <person name="Lawal H.M."/>
            <person name="Felder M."/>
            <person name="Schilde C."/>
            <person name="Helps N.R."/>
            <person name="Tunggal B."/>
            <person name="Rivero F."/>
            <person name="John U."/>
            <person name="Schleicher M."/>
            <person name="Eichinger L."/>
            <person name="Platzer M."/>
            <person name="Noegel A.A."/>
            <person name="Schaap P."/>
            <person name="Gloeckner G."/>
        </authorList>
    </citation>
    <scope>NUCLEOTIDE SEQUENCE [LARGE SCALE GENOMIC DNA]</scope>
    <source>
        <strain evidence="6">SH3</strain>
    </source>
</reference>
<sequence length="313" mass="33931">MRFLITLFILLISYTELSRAQCGASPTFDASNLPASFDSRQKWSDCFSPVRDQGQKCSSCWAMTATGVLADRLCVASGGKVKKVLSPQELIDCDRNGNLGCGGGRLDTPLAYFRDNGVVTEKCESYKATQASSCSNTCDDGTSFSNTTKYHSKDCYRLSSIEQAKADIYLNGPIIAVFDLYTDIYNYKSGVYIKSDSATYKETHAGRVIGWGVEDGVQYWLAANSWGTGWGQQGLFKIRSGTNEVGFEANFFSTTADFDAVPSSEYGGSWVSVDDGNVDDLSAGIPLSIPIIKISVGVILLLVFLSGKYAIVV</sequence>
<dbReference type="Proteomes" id="UP000007797">
    <property type="component" value="Unassembled WGS sequence"/>
</dbReference>
<evidence type="ECO:0000256" key="3">
    <source>
        <dbReference type="SAM" id="SignalP"/>
    </source>
</evidence>
<dbReference type="Gene3D" id="3.90.70.10">
    <property type="entry name" value="Cysteine proteinases"/>
    <property type="match status" value="1"/>
</dbReference>
<feature type="signal peptide" evidence="3">
    <location>
        <begin position="1"/>
        <end position="20"/>
    </location>
</feature>
<protein>
    <recommendedName>
        <fullName evidence="4">Peptidase C1A papain C-terminal domain-containing protein</fullName>
    </recommendedName>
</protein>
<dbReference type="InterPro" id="IPR038765">
    <property type="entry name" value="Papain-like_cys_pep_sf"/>
</dbReference>
<dbReference type="MEROPS" id="C01.A56"/>
<dbReference type="SMART" id="SM00645">
    <property type="entry name" value="Pept_C1"/>
    <property type="match status" value="1"/>
</dbReference>
<dbReference type="GO" id="GO:0008234">
    <property type="term" value="F:cysteine-type peptidase activity"/>
    <property type="evidence" value="ECO:0007669"/>
    <property type="project" value="InterPro"/>
</dbReference>
<feature type="transmembrane region" description="Helical" evidence="2">
    <location>
        <begin position="291"/>
        <end position="311"/>
    </location>
</feature>
<dbReference type="InterPro" id="IPR013128">
    <property type="entry name" value="Peptidase_C1A"/>
</dbReference>
<feature type="domain" description="Peptidase C1A papain C-terminal" evidence="4">
    <location>
        <begin position="33"/>
        <end position="255"/>
    </location>
</feature>
<dbReference type="CDD" id="cd02620">
    <property type="entry name" value="Peptidase_C1A_CathepsinB"/>
    <property type="match status" value="1"/>
</dbReference>
<gene>
    <name evidence="5" type="ORF">DFA_00770</name>
</gene>
<dbReference type="Pfam" id="PF00112">
    <property type="entry name" value="Peptidase_C1"/>
    <property type="match status" value="1"/>
</dbReference>
<name>F4PTS4_CACFS</name>
<evidence type="ECO:0000256" key="1">
    <source>
        <dbReference type="ARBA" id="ARBA00008455"/>
    </source>
</evidence>
<accession>F4PTS4</accession>
<proteinExistence type="inferred from homology"/>
<evidence type="ECO:0000313" key="6">
    <source>
        <dbReference type="Proteomes" id="UP000007797"/>
    </source>
</evidence>
<dbReference type="RefSeq" id="XP_004358753.1">
    <property type="nucleotide sequence ID" value="XM_004358696.1"/>
</dbReference>
<keyword evidence="2" id="KW-0472">Membrane</keyword>
<organism evidence="5 6">
    <name type="scientific">Cavenderia fasciculata</name>
    <name type="common">Slime mold</name>
    <name type="synonym">Dictyostelium fasciculatum</name>
    <dbReference type="NCBI Taxonomy" id="261658"/>
    <lineage>
        <taxon>Eukaryota</taxon>
        <taxon>Amoebozoa</taxon>
        <taxon>Evosea</taxon>
        <taxon>Eumycetozoa</taxon>
        <taxon>Dictyostelia</taxon>
        <taxon>Acytosteliales</taxon>
        <taxon>Cavenderiaceae</taxon>
        <taxon>Cavenderia</taxon>
    </lineage>
</organism>
<dbReference type="InterPro" id="IPR000668">
    <property type="entry name" value="Peptidase_C1A_C"/>
</dbReference>
<dbReference type="InterPro" id="IPR025661">
    <property type="entry name" value="Pept_asp_AS"/>
</dbReference>
<keyword evidence="2" id="KW-0812">Transmembrane</keyword>
<dbReference type="OMA" id="FQYWVDA"/>
<dbReference type="STRING" id="1054147.F4PTS4"/>
<dbReference type="PANTHER" id="PTHR12411">
    <property type="entry name" value="CYSTEINE PROTEASE FAMILY C1-RELATED"/>
    <property type="match status" value="1"/>
</dbReference>
<dbReference type="OrthoDB" id="3789175at2759"/>
<evidence type="ECO:0000256" key="2">
    <source>
        <dbReference type="SAM" id="Phobius"/>
    </source>
</evidence>
<dbReference type="KEGG" id="dfa:DFA_00770"/>
<dbReference type="EMBL" id="GL883010">
    <property type="protein sequence ID" value="EGG20903.1"/>
    <property type="molecule type" value="Genomic_DNA"/>
</dbReference>
<dbReference type="PROSITE" id="PS00640">
    <property type="entry name" value="THIOL_PROTEASE_ASN"/>
    <property type="match status" value="1"/>
</dbReference>
<keyword evidence="2" id="KW-1133">Transmembrane helix</keyword>
<evidence type="ECO:0000313" key="5">
    <source>
        <dbReference type="EMBL" id="EGG20903.1"/>
    </source>
</evidence>
<dbReference type="AlphaFoldDB" id="F4PTS4"/>
<dbReference type="GeneID" id="14873790"/>
<keyword evidence="3" id="KW-0732">Signal</keyword>
<dbReference type="SUPFAM" id="SSF54001">
    <property type="entry name" value="Cysteine proteinases"/>
    <property type="match status" value="1"/>
</dbReference>